<evidence type="ECO:0000313" key="6">
    <source>
        <dbReference type="Proteomes" id="UP000595446"/>
    </source>
</evidence>
<protein>
    <submittedName>
        <fullName evidence="5">Putative penicillinase repressor</fullName>
    </submittedName>
</protein>
<dbReference type="OrthoDB" id="9813987at2"/>
<comment type="similarity">
    <text evidence="1">Belongs to the BlaI transcriptional regulatory family.</text>
</comment>
<dbReference type="STRING" id="110505.ACT16_17980"/>
<sequence>MSGAHGLGELEAEIMTVMWDNEHPATVRDVLAALERDAAYTTVMTVMDNLHRKGLLTRERFGKAFHYRPVWSREEYTARLMRDVLAASDNHEAVFTHFVSQMSAEEARSLQAVWRRHTRHGT</sequence>
<dbReference type="InterPro" id="IPR036390">
    <property type="entry name" value="WH_DNA-bd_sf"/>
</dbReference>
<dbReference type="PIRSF" id="PIRSF019455">
    <property type="entry name" value="CopR_AtkY"/>
    <property type="match status" value="1"/>
</dbReference>
<dbReference type="GO" id="GO:0003677">
    <property type="term" value="F:DNA binding"/>
    <property type="evidence" value="ECO:0007669"/>
    <property type="project" value="UniProtKB-KW"/>
</dbReference>
<dbReference type="SUPFAM" id="SSF46785">
    <property type="entry name" value="Winged helix' DNA-binding domain"/>
    <property type="match status" value="1"/>
</dbReference>
<dbReference type="InterPro" id="IPR005650">
    <property type="entry name" value="BlaI_family"/>
</dbReference>
<reference evidence="5 6" key="1">
    <citation type="submission" date="2020-12" db="EMBL/GenBank/DDBJ databases">
        <title>Complete genome sequence of Mycobacterium heckeshornense JCM 15655T, closely related to a pathogenic non-tuberculous mycobacterial species Mycobacterium xenopi.</title>
        <authorList>
            <person name="Yoshida M."/>
            <person name="Fukano H."/>
            <person name="Asakura T."/>
            <person name="Suzuki M."/>
            <person name="Hoshino Y."/>
        </authorList>
    </citation>
    <scope>NUCLEOTIDE SEQUENCE [LARGE SCALE GENOMIC DNA]</scope>
    <source>
        <strain evidence="5 6">JCM 15655</strain>
    </source>
</reference>
<organism evidence="5 6">
    <name type="scientific">Mycobacterium heckeshornense</name>
    <dbReference type="NCBI Taxonomy" id="110505"/>
    <lineage>
        <taxon>Bacteria</taxon>
        <taxon>Bacillati</taxon>
        <taxon>Actinomycetota</taxon>
        <taxon>Actinomycetes</taxon>
        <taxon>Mycobacteriales</taxon>
        <taxon>Mycobacteriaceae</taxon>
        <taxon>Mycobacterium</taxon>
    </lineage>
</organism>
<name>A0A2G8B9H1_9MYCO</name>
<keyword evidence="2" id="KW-0805">Transcription regulation</keyword>
<evidence type="ECO:0000256" key="4">
    <source>
        <dbReference type="ARBA" id="ARBA00023163"/>
    </source>
</evidence>
<accession>A0A2G8B9H1</accession>
<evidence type="ECO:0000256" key="1">
    <source>
        <dbReference type="ARBA" id="ARBA00011046"/>
    </source>
</evidence>
<dbReference type="RefSeq" id="WP_048892829.1">
    <property type="nucleotide sequence ID" value="NZ_AP024237.1"/>
</dbReference>
<gene>
    <name evidence="5" type="ORF">MHEC_11220</name>
</gene>
<evidence type="ECO:0000313" key="5">
    <source>
        <dbReference type="EMBL" id="BCO34689.1"/>
    </source>
</evidence>
<dbReference type="Pfam" id="PF03965">
    <property type="entry name" value="Penicillinase_R"/>
    <property type="match status" value="1"/>
</dbReference>
<dbReference type="Gene3D" id="1.10.10.10">
    <property type="entry name" value="Winged helix-like DNA-binding domain superfamily/Winged helix DNA-binding domain"/>
    <property type="match status" value="1"/>
</dbReference>
<dbReference type="EMBL" id="AP024237">
    <property type="protein sequence ID" value="BCO34689.1"/>
    <property type="molecule type" value="Genomic_DNA"/>
</dbReference>
<dbReference type="Gene3D" id="6.10.140.850">
    <property type="match status" value="1"/>
</dbReference>
<dbReference type="AlphaFoldDB" id="A0A2G8B9H1"/>
<dbReference type="InterPro" id="IPR036388">
    <property type="entry name" value="WH-like_DNA-bd_sf"/>
</dbReference>
<keyword evidence="4" id="KW-0804">Transcription</keyword>
<evidence type="ECO:0000256" key="3">
    <source>
        <dbReference type="ARBA" id="ARBA00023125"/>
    </source>
</evidence>
<dbReference type="Proteomes" id="UP000595446">
    <property type="component" value="Chromosome"/>
</dbReference>
<proteinExistence type="inferred from homology"/>
<dbReference type="GO" id="GO:0045892">
    <property type="term" value="P:negative regulation of DNA-templated transcription"/>
    <property type="evidence" value="ECO:0007669"/>
    <property type="project" value="InterPro"/>
</dbReference>
<keyword evidence="3" id="KW-0238">DNA-binding</keyword>
<keyword evidence="6" id="KW-1185">Reference proteome</keyword>
<evidence type="ECO:0000256" key="2">
    <source>
        <dbReference type="ARBA" id="ARBA00023015"/>
    </source>
</evidence>